<proteinExistence type="predicted"/>
<dbReference type="AlphaFoldDB" id="A0A9Q0QY20"/>
<protein>
    <submittedName>
        <fullName evidence="2">Uncharacterized protein</fullName>
    </submittedName>
</protein>
<dbReference type="EMBL" id="JAMYWD010000003">
    <property type="protein sequence ID" value="KAJ4975929.1"/>
    <property type="molecule type" value="Genomic_DNA"/>
</dbReference>
<keyword evidence="3" id="KW-1185">Reference proteome</keyword>
<feature type="region of interest" description="Disordered" evidence="1">
    <location>
        <begin position="1"/>
        <end position="103"/>
    </location>
</feature>
<gene>
    <name evidence="2" type="ORF">NE237_001035</name>
</gene>
<sequence>MESNPISCDCRKREGCKPIWNLPTSKKGISRHGGLWNPGLLKHTPRSSRNPKEGRSKKGRSKIRWNGEPRPPEAHQQVSNELPLLSPSQGMKKSGEDREIVYRREDQTRKIEDTVEWGTAHKQGFVDLPLFSSRNALDEGKMRRSCFIGFLGELLELK</sequence>
<evidence type="ECO:0000313" key="2">
    <source>
        <dbReference type="EMBL" id="KAJ4975929.1"/>
    </source>
</evidence>
<reference evidence="2" key="1">
    <citation type="journal article" date="2023" name="Plant J.">
        <title>The genome of the king protea, Protea cynaroides.</title>
        <authorList>
            <person name="Chang J."/>
            <person name="Duong T.A."/>
            <person name="Schoeman C."/>
            <person name="Ma X."/>
            <person name="Roodt D."/>
            <person name="Barker N."/>
            <person name="Li Z."/>
            <person name="Van de Peer Y."/>
            <person name="Mizrachi E."/>
        </authorList>
    </citation>
    <scope>NUCLEOTIDE SEQUENCE</scope>
    <source>
        <tissue evidence="2">Young leaves</tissue>
    </source>
</reference>
<accession>A0A9Q0QY20</accession>
<evidence type="ECO:0000313" key="3">
    <source>
        <dbReference type="Proteomes" id="UP001141806"/>
    </source>
</evidence>
<evidence type="ECO:0000256" key="1">
    <source>
        <dbReference type="SAM" id="MobiDB-lite"/>
    </source>
</evidence>
<name>A0A9Q0QY20_9MAGN</name>
<organism evidence="2 3">
    <name type="scientific">Protea cynaroides</name>
    <dbReference type="NCBI Taxonomy" id="273540"/>
    <lineage>
        <taxon>Eukaryota</taxon>
        <taxon>Viridiplantae</taxon>
        <taxon>Streptophyta</taxon>
        <taxon>Embryophyta</taxon>
        <taxon>Tracheophyta</taxon>
        <taxon>Spermatophyta</taxon>
        <taxon>Magnoliopsida</taxon>
        <taxon>Proteales</taxon>
        <taxon>Proteaceae</taxon>
        <taxon>Protea</taxon>
    </lineage>
</organism>
<feature type="compositionally biased region" description="Polar residues" evidence="1">
    <location>
        <begin position="76"/>
        <end position="91"/>
    </location>
</feature>
<dbReference type="Proteomes" id="UP001141806">
    <property type="component" value="Unassembled WGS sequence"/>
</dbReference>
<comment type="caution">
    <text evidence="2">The sequence shown here is derived from an EMBL/GenBank/DDBJ whole genome shotgun (WGS) entry which is preliminary data.</text>
</comment>
<feature type="compositionally biased region" description="Basic and acidic residues" evidence="1">
    <location>
        <begin position="93"/>
        <end position="103"/>
    </location>
</feature>